<dbReference type="Proteomes" id="UP000663880">
    <property type="component" value="Unassembled WGS sequence"/>
</dbReference>
<proteinExistence type="predicted"/>
<evidence type="ECO:0000313" key="1">
    <source>
        <dbReference type="EMBL" id="CAF4956672.1"/>
    </source>
</evidence>
<reference evidence="1" key="1">
    <citation type="submission" date="2021-02" db="EMBL/GenBank/DDBJ databases">
        <authorList>
            <person name="Steward A R."/>
        </authorList>
    </citation>
    <scope>NUCLEOTIDE SEQUENCE</scope>
</reference>
<sequence>MLDIKEVKENSIGYFHMTLKPIYRFSRAKISEIVRIRDQGGIVVDGNSIGEKDTGDISVNEIVEALKRIKAGKSAECDRVSVE</sequence>
<accession>A0A821YCF6</accession>
<name>A0A821YCF6_9NEOP</name>
<dbReference type="EMBL" id="CAJOBZ010000080">
    <property type="protein sequence ID" value="CAF4956672.1"/>
    <property type="molecule type" value="Genomic_DNA"/>
</dbReference>
<keyword evidence="2" id="KW-1185">Reference proteome</keyword>
<organism evidence="1 2">
    <name type="scientific">Pieris macdunnoughi</name>
    <dbReference type="NCBI Taxonomy" id="345717"/>
    <lineage>
        <taxon>Eukaryota</taxon>
        <taxon>Metazoa</taxon>
        <taxon>Ecdysozoa</taxon>
        <taxon>Arthropoda</taxon>
        <taxon>Hexapoda</taxon>
        <taxon>Insecta</taxon>
        <taxon>Pterygota</taxon>
        <taxon>Neoptera</taxon>
        <taxon>Endopterygota</taxon>
        <taxon>Lepidoptera</taxon>
        <taxon>Glossata</taxon>
        <taxon>Ditrysia</taxon>
        <taxon>Papilionoidea</taxon>
        <taxon>Pieridae</taxon>
        <taxon>Pierinae</taxon>
        <taxon>Pieris</taxon>
    </lineage>
</organism>
<gene>
    <name evidence="1" type="ORF">PMACD_LOCUS16291</name>
</gene>
<dbReference type="AlphaFoldDB" id="A0A821YCF6"/>
<evidence type="ECO:0000313" key="2">
    <source>
        <dbReference type="Proteomes" id="UP000663880"/>
    </source>
</evidence>
<comment type="caution">
    <text evidence="1">The sequence shown here is derived from an EMBL/GenBank/DDBJ whole genome shotgun (WGS) entry which is preliminary data.</text>
</comment>
<protein>
    <submittedName>
        <fullName evidence="1">Uncharacterized protein</fullName>
    </submittedName>
</protein>